<evidence type="ECO:0000313" key="1">
    <source>
        <dbReference type="EMBL" id="KAF7768670.1"/>
    </source>
</evidence>
<evidence type="ECO:0000313" key="2">
    <source>
        <dbReference type="Proteomes" id="UP000629468"/>
    </source>
</evidence>
<sequence length="476" mass="54917">MQFKELVLEPFSLLQKQSANLKKTLIVLDGLDEIDDKVAQSDLIRLIAETLHTSHTSPFIWLLCSRPEPHLHDTFRHYETRVLYQSIITSLEDDDGHQDIERFFLEELHGIKEKHSNRFASGTNQLGETDEFLSHIKSSPFLYASTLIRLVGGSNMTDQACQLEDIVDLAERPPLLSHSGRKYAQVDMLYLHILQMIPPDDEIVALRLLGALTVSTLIPAIYLAAMLGIPKVTFYSSLRPLYPVLLVPHEFQYEAEAIRFYHVSFPDFLINPDFSGRFFQDPNLSRTRLAEAQLRAIDNAVVLHSYTSQWLPRDPIMQAYAVTATSYYDVLIHAAKTTWDVCSQISQPSRQWLLKALLNFNFQCLQDVSEAIPTYSFMLFLWWLRESVEEIWELRDIVRTSPTSDIDRDFVRACEQSHRSRPRKPIVSPFPWDRDDMDQILKEPRYVLAGMGKKTVLILLTSETVMVFLTRDINDL</sequence>
<evidence type="ECO:0008006" key="3">
    <source>
        <dbReference type="Google" id="ProtNLM"/>
    </source>
</evidence>
<dbReference type="Proteomes" id="UP000629468">
    <property type="component" value="Unassembled WGS sequence"/>
</dbReference>
<proteinExistence type="predicted"/>
<organism evidence="1 2">
    <name type="scientific">Agaricus bisporus var. burnettii</name>
    <dbReference type="NCBI Taxonomy" id="192524"/>
    <lineage>
        <taxon>Eukaryota</taxon>
        <taxon>Fungi</taxon>
        <taxon>Dikarya</taxon>
        <taxon>Basidiomycota</taxon>
        <taxon>Agaricomycotina</taxon>
        <taxon>Agaricomycetes</taxon>
        <taxon>Agaricomycetidae</taxon>
        <taxon>Agaricales</taxon>
        <taxon>Agaricineae</taxon>
        <taxon>Agaricaceae</taxon>
        <taxon>Agaricus</taxon>
    </lineage>
</organism>
<name>A0A8H7C967_AGABI</name>
<comment type="caution">
    <text evidence="1">The sequence shown here is derived from an EMBL/GenBank/DDBJ whole genome shotgun (WGS) entry which is preliminary data.</text>
</comment>
<protein>
    <recommendedName>
        <fullName evidence="3">NACHT domain-containing protein</fullName>
    </recommendedName>
</protein>
<dbReference type="EMBL" id="JABXXO010000010">
    <property type="protein sequence ID" value="KAF7768670.1"/>
    <property type="molecule type" value="Genomic_DNA"/>
</dbReference>
<reference evidence="1 2" key="1">
    <citation type="journal article" name="Sci. Rep.">
        <title>Telomere-to-telomere assembled and centromere annotated genomes of the two main subspecies of the button mushroom Agaricus bisporus reveal especially polymorphic chromosome ends.</title>
        <authorList>
            <person name="Sonnenberg A.S.M."/>
            <person name="Sedaghat-Telgerd N."/>
            <person name="Lavrijssen B."/>
            <person name="Ohm R.A."/>
            <person name="Hendrickx P.M."/>
            <person name="Scholtmeijer K."/>
            <person name="Baars J.J.P."/>
            <person name="van Peer A."/>
        </authorList>
    </citation>
    <scope>NUCLEOTIDE SEQUENCE [LARGE SCALE GENOMIC DNA]</scope>
    <source>
        <strain evidence="1 2">H119_p4</strain>
    </source>
</reference>
<gene>
    <name evidence="1" type="ORF">Agabi119p4_7913</name>
</gene>
<accession>A0A8H7C967</accession>
<dbReference type="AlphaFoldDB" id="A0A8H7C967"/>